<name>A0A210Q7U2_MIZYE</name>
<dbReference type="Proteomes" id="UP000242188">
    <property type="component" value="Unassembled WGS sequence"/>
</dbReference>
<evidence type="ECO:0000256" key="1">
    <source>
        <dbReference type="SAM" id="MobiDB-lite"/>
    </source>
</evidence>
<feature type="region of interest" description="Disordered" evidence="1">
    <location>
        <begin position="1"/>
        <end position="37"/>
    </location>
</feature>
<protein>
    <submittedName>
        <fullName evidence="2">Uncharacterized protein</fullName>
    </submittedName>
</protein>
<keyword evidence="3" id="KW-1185">Reference proteome</keyword>
<dbReference type="AlphaFoldDB" id="A0A210Q7U2"/>
<dbReference type="EMBL" id="NEDP02004667">
    <property type="protein sequence ID" value="OWF44803.1"/>
    <property type="molecule type" value="Genomic_DNA"/>
</dbReference>
<reference evidence="2 3" key="1">
    <citation type="journal article" date="2017" name="Nat. Ecol. Evol.">
        <title>Scallop genome provides insights into evolution of bilaterian karyotype and development.</title>
        <authorList>
            <person name="Wang S."/>
            <person name="Zhang J."/>
            <person name="Jiao W."/>
            <person name="Li J."/>
            <person name="Xun X."/>
            <person name="Sun Y."/>
            <person name="Guo X."/>
            <person name="Huan P."/>
            <person name="Dong B."/>
            <person name="Zhang L."/>
            <person name="Hu X."/>
            <person name="Sun X."/>
            <person name="Wang J."/>
            <person name="Zhao C."/>
            <person name="Wang Y."/>
            <person name="Wang D."/>
            <person name="Huang X."/>
            <person name="Wang R."/>
            <person name="Lv J."/>
            <person name="Li Y."/>
            <person name="Zhang Z."/>
            <person name="Liu B."/>
            <person name="Lu W."/>
            <person name="Hui Y."/>
            <person name="Liang J."/>
            <person name="Zhou Z."/>
            <person name="Hou R."/>
            <person name="Li X."/>
            <person name="Liu Y."/>
            <person name="Li H."/>
            <person name="Ning X."/>
            <person name="Lin Y."/>
            <person name="Zhao L."/>
            <person name="Xing Q."/>
            <person name="Dou J."/>
            <person name="Li Y."/>
            <person name="Mao J."/>
            <person name="Guo H."/>
            <person name="Dou H."/>
            <person name="Li T."/>
            <person name="Mu C."/>
            <person name="Jiang W."/>
            <person name="Fu Q."/>
            <person name="Fu X."/>
            <person name="Miao Y."/>
            <person name="Liu J."/>
            <person name="Yu Q."/>
            <person name="Li R."/>
            <person name="Liao H."/>
            <person name="Li X."/>
            <person name="Kong Y."/>
            <person name="Jiang Z."/>
            <person name="Chourrout D."/>
            <person name="Li R."/>
            <person name="Bao Z."/>
        </authorList>
    </citation>
    <scope>NUCLEOTIDE SEQUENCE [LARGE SCALE GENOMIC DNA]</scope>
    <source>
        <strain evidence="2 3">PY_sf001</strain>
    </source>
</reference>
<gene>
    <name evidence="2" type="ORF">KP79_PYT16572</name>
</gene>
<organism evidence="2 3">
    <name type="scientific">Mizuhopecten yessoensis</name>
    <name type="common">Japanese scallop</name>
    <name type="synonym">Patinopecten yessoensis</name>
    <dbReference type="NCBI Taxonomy" id="6573"/>
    <lineage>
        <taxon>Eukaryota</taxon>
        <taxon>Metazoa</taxon>
        <taxon>Spiralia</taxon>
        <taxon>Lophotrochozoa</taxon>
        <taxon>Mollusca</taxon>
        <taxon>Bivalvia</taxon>
        <taxon>Autobranchia</taxon>
        <taxon>Pteriomorphia</taxon>
        <taxon>Pectinida</taxon>
        <taxon>Pectinoidea</taxon>
        <taxon>Pectinidae</taxon>
        <taxon>Mizuhopecten</taxon>
    </lineage>
</organism>
<evidence type="ECO:0000313" key="2">
    <source>
        <dbReference type="EMBL" id="OWF44803.1"/>
    </source>
</evidence>
<proteinExistence type="predicted"/>
<feature type="compositionally biased region" description="Polar residues" evidence="1">
    <location>
        <begin position="1"/>
        <end position="24"/>
    </location>
</feature>
<sequence length="140" mass="16315">MVSHSQIDTGRMNTRANPNRTNRLLSRPGNRRHSEKRASLLGAERRFRRSCEQIVLLNQRIEELQVRYDKAKQTSNRPFRYNLRLKLAVVEGLRNVYYDYARVKAKMVADLRQELFGEIVRIVADDDDYAASDASTESND</sequence>
<comment type="caution">
    <text evidence="2">The sequence shown here is derived from an EMBL/GenBank/DDBJ whole genome shotgun (WGS) entry which is preliminary data.</text>
</comment>
<accession>A0A210Q7U2</accession>
<evidence type="ECO:0000313" key="3">
    <source>
        <dbReference type="Proteomes" id="UP000242188"/>
    </source>
</evidence>